<evidence type="ECO:0000256" key="4">
    <source>
        <dbReference type="ARBA" id="ARBA00023163"/>
    </source>
</evidence>
<evidence type="ECO:0000259" key="6">
    <source>
        <dbReference type="Pfam" id="PF08281"/>
    </source>
</evidence>
<dbReference type="GO" id="GO:0003677">
    <property type="term" value="F:DNA binding"/>
    <property type="evidence" value="ECO:0007669"/>
    <property type="project" value="InterPro"/>
</dbReference>
<dbReference type="Pfam" id="PF04542">
    <property type="entry name" value="Sigma70_r2"/>
    <property type="match status" value="1"/>
</dbReference>
<dbReference type="Gene3D" id="1.10.1740.10">
    <property type="match status" value="1"/>
</dbReference>
<evidence type="ECO:0000313" key="9">
    <source>
        <dbReference type="Proteomes" id="UP001207736"/>
    </source>
</evidence>
<dbReference type="Proteomes" id="UP001207736">
    <property type="component" value="Unassembled WGS sequence"/>
</dbReference>
<dbReference type="InterPro" id="IPR013325">
    <property type="entry name" value="RNA_pol_sigma_r2"/>
</dbReference>
<dbReference type="InterPro" id="IPR039425">
    <property type="entry name" value="RNA_pol_sigma-70-like"/>
</dbReference>
<dbReference type="GO" id="GO:0000428">
    <property type="term" value="C:DNA-directed RNA polymerase complex"/>
    <property type="evidence" value="ECO:0007669"/>
    <property type="project" value="UniProtKB-KW"/>
</dbReference>
<keyword evidence="10" id="KW-1185">Reference proteome</keyword>
<evidence type="ECO:0000259" key="5">
    <source>
        <dbReference type="Pfam" id="PF04542"/>
    </source>
</evidence>
<dbReference type="PANTHER" id="PTHR43133:SF46">
    <property type="entry name" value="RNA POLYMERASE SIGMA-70 FACTOR ECF SUBFAMILY"/>
    <property type="match status" value="1"/>
</dbReference>
<protein>
    <submittedName>
        <fullName evidence="7">DNA-directed RNA polymerase sigma-70 factor</fullName>
    </submittedName>
</protein>
<dbReference type="Proteomes" id="UP001208692">
    <property type="component" value="Unassembled WGS sequence"/>
</dbReference>
<gene>
    <name evidence="7" type="ORF">RCZ15_08820</name>
    <name evidence="8" type="ORF">RCZ16_25740</name>
</gene>
<dbReference type="EMBL" id="BQKB01000081">
    <property type="protein sequence ID" value="GJM54258.1"/>
    <property type="molecule type" value="Genomic_DNA"/>
</dbReference>
<name>A0AAV5AWV6_9FLAO</name>
<evidence type="ECO:0000256" key="1">
    <source>
        <dbReference type="ARBA" id="ARBA00010641"/>
    </source>
</evidence>
<proteinExistence type="inferred from homology"/>
<dbReference type="InterPro" id="IPR013324">
    <property type="entry name" value="RNA_pol_sigma_r3/r4-like"/>
</dbReference>
<feature type="domain" description="RNA polymerase sigma-70 region 2" evidence="5">
    <location>
        <begin position="4"/>
        <end position="47"/>
    </location>
</feature>
<dbReference type="InterPro" id="IPR007627">
    <property type="entry name" value="RNA_pol_sigma70_r2"/>
</dbReference>
<evidence type="ECO:0000256" key="2">
    <source>
        <dbReference type="ARBA" id="ARBA00023015"/>
    </source>
</evidence>
<dbReference type="InterPro" id="IPR013249">
    <property type="entry name" value="RNA_pol_sigma70_r4_t2"/>
</dbReference>
<keyword evidence="3" id="KW-0731">Sigma factor</keyword>
<accession>A0AAV5AWV6</accession>
<dbReference type="NCBIfam" id="TIGR02937">
    <property type="entry name" value="sigma70-ECF"/>
    <property type="match status" value="1"/>
</dbReference>
<evidence type="ECO:0000313" key="7">
    <source>
        <dbReference type="EMBL" id="GJM49907.1"/>
    </source>
</evidence>
<dbReference type="GO" id="GO:0006352">
    <property type="term" value="P:DNA-templated transcription initiation"/>
    <property type="evidence" value="ECO:0007669"/>
    <property type="project" value="InterPro"/>
</dbReference>
<comment type="caution">
    <text evidence="7">The sequence shown here is derived from an EMBL/GenBank/DDBJ whole genome shotgun (WGS) entry which is preliminary data.</text>
</comment>
<evidence type="ECO:0000313" key="8">
    <source>
        <dbReference type="EMBL" id="GJM54258.1"/>
    </source>
</evidence>
<dbReference type="EMBL" id="BQKA01000015">
    <property type="protein sequence ID" value="GJM49907.1"/>
    <property type="molecule type" value="Genomic_DNA"/>
</dbReference>
<dbReference type="Pfam" id="PF08281">
    <property type="entry name" value="Sigma70_r4_2"/>
    <property type="match status" value="1"/>
</dbReference>
<dbReference type="Gene3D" id="1.10.10.10">
    <property type="entry name" value="Winged helix-like DNA-binding domain superfamily/Winged helix DNA-binding domain"/>
    <property type="match status" value="1"/>
</dbReference>
<dbReference type="AlphaFoldDB" id="A0AAV5AWV6"/>
<comment type="similarity">
    <text evidence="1">Belongs to the sigma-70 factor family. ECF subfamily.</text>
</comment>
<feature type="domain" description="RNA polymerase sigma factor 70 region 4 type 2" evidence="6">
    <location>
        <begin position="80"/>
        <end position="130"/>
    </location>
</feature>
<reference evidence="7 10" key="1">
    <citation type="submission" date="2021-11" db="EMBL/GenBank/DDBJ databases">
        <title>Draft genome sequence of Capnocytophaga sp. strain KC07075 isolated from cat oral cavity.</title>
        <authorList>
            <person name="Suzuki M."/>
            <person name="Imaoka K."/>
            <person name="Kimura M."/>
            <person name="Morikawa S."/>
            <person name="Maeda K."/>
        </authorList>
    </citation>
    <scope>NUCLEOTIDE SEQUENCE</scope>
    <source>
        <strain evidence="7">KC07075</strain>
        <strain evidence="8 10">KC07079</strain>
    </source>
</reference>
<keyword evidence="7" id="KW-0240">DNA-directed RNA polymerase</keyword>
<dbReference type="SUPFAM" id="SSF88946">
    <property type="entry name" value="Sigma2 domain of RNA polymerase sigma factors"/>
    <property type="match status" value="1"/>
</dbReference>
<sequence length="138" mass="16439">MNKDTAKDVVQEVWIDYWNRRKTIENISIEAYLFKAVRYKIYNHLRNCKFNSVQIETIQAIAIDDEVILQENLDNTQSKVHLVLKNLPNRCREIFTLSREEGMTNQDITTHYNISKRTVENQITFALKKIREVLSLFF</sequence>
<evidence type="ECO:0000313" key="10">
    <source>
        <dbReference type="Proteomes" id="UP001208692"/>
    </source>
</evidence>
<keyword evidence="4" id="KW-0804">Transcription</keyword>
<dbReference type="GO" id="GO:0016987">
    <property type="term" value="F:sigma factor activity"/>
    <property type="evidence" value="ECO:0007669"/>
    <property type="project" value="UniProtKB-KW"/>
</dbReference>
<organism evidence="7 9">
    <name type="scientific">Capnocytophaga catalasegens</name>
    <dbReference type="NCBI Taxonomy" id="1004260"/>
    <lineage>
        <taxon>Bacteria</taxon>
        <taxon>Pseudomonadati</taxon>
        <taxon>Bacteroidota</taxon>
        <taxon>Flavobacteriia</taxon>
        <taxon>Flavobacteriales</taxon>
        <taxon>Flavobacteriaceae</taxon>
        <taxon>Capnocytophaga</taxon>
    </lineage>
</organism>
<evidence type="ECO:0000256" key="3">
    <source>
        <dbReference type="ARBA" id="ARBA00023082"/>
    </source>
</evidence>
<dbReference type="PANTHER" id="PTHR43133">
    <property type="entry name" value="RNA POLYMERASE ECF-TYPE SIGMA FACTO"/>
    <property type="match status" value="1"/>
</dbReference>
<dbReference type="InterPro" id="IPR036388">
    <property type="entry name" value="WH-like_DNA-bd_sf"/>
</dbReference>
<dbReference type="InterPro" id="IPR014284">
    <property type="entry name" value="RNA_pol_sigma-70_dom"/>
</dbReference>
<keyword evidence="2" id="KW-0805">Transcription regulation</keyword>
<dbReference type="SUPFAM" id="SSF88659">
    <property type="entry name" value="Sigma3 and sigma4 domains of RNA polymerase sigma factors"/>
    <property type="match status" value="1"/>
</dbReference>